<dbReference type="Proteomes" id="UP000024635">
    <property type="component" value="Unassembled WGS sequence"/>
</dbReference>
<evidence type="ECO:0000313" key="3">
    <source>
        <dbReference type="Proteomes" id="UP000024635"/>
    </source>
</evidence>
<gene>
    <name evidence="2" type="primary">Acey_s0030.g2195</name>
    <name evidence="2" type="ORF">Y032_0030g2195</name>
</gene>
<reference evidence="3" key="1">
    <citation type="journal article" date="2015" name="Nat. Genet.">
        <title>The genome and transcriptome of the zoonotic hookworm Ancylostoma ceylanicum identify infection-specific gene families.</title>
        <authorList>
            <person name="Schwarz E.M."/>
            <person name="Hu Y."/>
            <person name="Antoshechkin I."/>
            <person name="Miller M.M."/>
            <person name="Sternberg P.W."/>
            <person name="Aroian R.V."/>
        </authorList>
    </citation>
    <scope>NUCLEOTIDE SEQUENCE</scope>
    <source>
        <strain evidence="3">HY135</strain>
    </source>
</reference>
<evidence type="ECO:0000256" key="1">
    <source>
        <dbReference type="SAM" id="SignalP"/>
    </source>
</evidence>
<feature type="signal peptide" evidence="1">
    <location>
        <begin position="1"/>
        <end position="20"/>
    </location>
</feature>
<evidence type="ECO:0008006" key="4">
    <source>
        <dbReference type="Google" id="ProtNLM"/>
    </source>
</evidence>
<proteinExistence type="predicted"/>
<sequence length="95" mass="10709">MHGQLVRVISFHELLLGASASRSSDYTIMAFGPMLVSHATMNAVLIPWLAPHQLNGNVEYPPSLQNILRSWRQKFPWVLPSKAALSREWNNLDAN</sequence>
<name>A0A016UR43_9BILA</name>
<organism evidence="2 3">
    <name type="scientific">Ancylostoma ceylanicum</name>
    <dbReference type="NCBI Taxonomy" id="53326"/>
    <lineage>
        <taxon>Eukaryota</taxon>
        <taxon>Metazoa</taxon>
        <taxon>Ecdysozoa</taxon>
        <taxon>Nematoda</taxon>
        <taxon>Chromadorea</taxon>
        <taxon>Rhabditida</taxon>
        <taxon>Rhabditina</taxon>
        <taxon>Rhabditomorpha</taxon>
        <taxon>Strongyloidea</taxon>
        <taxon>Ancylostomatidae</taxon>
        <taxon>Ancylostomatinae</taxon>
        <taxon>Ancylostoma</taxon>
    </lineage>
</organism>
<keyword evidence="3" id="KW-1185">Reference proteome</keyword>
<feature type="chain" id="PRO_5001492646" description="Glucuronosyltransferase" evidence="1">
    <location>
        <begin position="21"/>
        <end position="95"/>
    </location>
</feature>
<accession>A0A016UR43</accession>
<evidence type="ECO:0000313" key="2">
    <source>
        <dbReference type="EMBL" id="EYC17650.1"/>
    </source>
</evidence>
<keyword evidence="1" id="KW-0732">Signal</keyword>
<dbReference type="EMBL" id="JARK01001366">
    <property type="protein sequence ID" value="EYC17650.1"/>
    <property type="molecule type" value="Genomic_DNA"/>
</dbReference>
<dbReference type="AlphaFoldDB" id="A0A016UR43"/>
<protein>
    <recommendedName>
        <fullName evidence="4">Glucuronosyltransferase</fullName>
    </recommendedName>
</protein>
<comment type="caution">
    <text evidence="2">The sequence shown here is derived from an EMBL/GenBank/DDBJ whole genome shotgun (WGS) entry which is preliminary data.</text>
</comment>